<evidence type="ECO:0000256" key="1">
    <source>
        <dbReference type="SAM" id="SignalP"/>
    </source>
</evidence>
<evidence type="ECO:0000313" key="3">
    <source>
        <dbReference type="Proteomes" id="UP000194853"/>
    </source>
</evidence>
<dbReference type="RefSeq" id="WP_086403623.1">
    <property type="nucleotide sequence ID" value="NZ_MOOS01000030.1"/>
</dbReference>
<evidence type="ECO:0008006" key="4">
    <source>
        <dbReference type="Google" id="ProtNLM"/>
    </source>
</evidence>
<dbReference type="CDD" id="cd20223">
    <property type="entry name" value="PFM_epsilon-toxin-like"/>
    <property type="match status" value="1"/>
</dbReference>
<feature type="chain" id="PRO_5040767751" description="Toxin ETX/toxin MTX2" evidence="1">
    <location>
        <begin position="32"/>
        <end position="345"/>
    </location>
</feature>
<dbReference type="EMBL" id="MOOS01000030">
    <property type="protein sequence ID" value="OUB77483.1"/>
    <property type="molecule type" value="Genomic_DNA"/>
</dbReference>
<dbReference type="AlphaFoldDB" id="A0A9X6MII0"/>
<keyword evidence="1" id="KW-0732">Signal</keyword>
<protein>
    <recommendedName>
        <fullName evidence="4">Toxin ETX/toxin MTX2</fullName>
    </recommendedName>
</protein>
<reference evidence="2 3" key="1">
    <citation type="submission" date="2016-10" db="EMBL/GenBank/DDBJ databases">
        <title>Comparative genomics of Bacillus thuringiensis reveals a path to pathogens against multiple invertebrate hosts.</title>
        <authorList>
            <person name="Zheng J."/>
            <person name="Gao Q."/>
            <person name="Liu H."/>
            <person name="Peng D."/>
            <person name="Ruan L."/>
            <person name="Sun M."/>
        </authorList>
    </citation>
    <scope>NUCLEOTIDE SEQUENCE [LARGE SCALE GENOMIC DNA]</scope>
    <source>
        <strain evidence="2">BGSC 4CF1</strain>
    </source>
</reference>
<dbReference type="SUPFAM" id="SSF56973">
    <property type="entry name" value="Aerolisin/ETX pore-forming domain"/>
    <property type="match status" value="1"/>
</dbReference>
<dbReference type="InterPro" id="IPR004991">
    <property type="entry name" value="Aerolysin-like"/>
</dbReference>
<dbReference type="Gene3D" id="2.170.15.10">
    <property type="entry name" value="Proaerolysin, chain A, domain 3"/>
    <property type="match status" value="1"/>
</dbReference>
<dbReference type="PROSITE" id="PS51257">
    <property type="entry name" value="PROKAR_LIPOPROTEIN"/>
    <property type="match status" value="1"/>
</dbReference>
<evidence type="ECO:0000313" key="2">
    <source>
        <dbReference type="EMBL" id="OUB77483.1"/>
    </source>
</evidence>
<gene>
    <name evidence="2" type="ORF">BK750_01820</name>
</gene>
<name>A0A9X6MII0_BACTJ</name>
<accession>A0A9X6MII0</accession>
<dbReference type="Pfam" id="PF03318">
    <property type="entry name" value="ETX_MTX2"/>
    <property type="match status" value="1"/>
</dbReference>
<feature type="signal peptide" evidence="1">
    <location>
        <begin position="1"/>
        <end position="31"/>
    </location>
</feature>
<organism evidence="2 3">
    <name type="scientific">Bacillus thuringiensis subsp. jegathesan</name>
    <dbReference type="NCBI Taxonomy" id="56955"/>
    <lineage>
        <taxon>Bacteria</taxon>
        <taxon>Bacillati</taxon>
        <taxon>Bacillota</taxon>
        <taxon>Bacilli</taxon>
        <taxon>Bacillales</taxon>
        <taxon>Bacillaceae</taxon>
        <taxon>Bacillus</taxon>
        <taxon>Bacillus cereus group</taxon>
    </lineage>
</organism>
<dbReference type="Proteomes" id="UP000194853">
    <property type="component" value="Unassembled WGS sequence"/>
</dbReference>
<sequence>MKRKNRKQNHAISTIVLATSCALLSPGLVNADVITVKKGDQQQQQSVSHVEPIPVPIENVRGLQDLWLNSNEMKAPLADLIGTAPHNLSNLHFNFLYYKEPSYSVDVIKKNEEKPSSFVYMGTTNLSHSGGMSEQTLYSQAFSKAVTSTVTTTITHGGKVGAKAGAKLQVPLVAETAVELNAEYNFAKAGSNTETENITYTVPSQPVKLQPGESAKVTANLRMAKASGDVRLRTIYTGEVQSNFFVSTPYGPTQDSDTTGLGEWMKTLIEFDEDLKSYWGFSPVYASVAYQDGKGTYDATYGAVLDIHVEIFNGTNKGRNKRGVDNTPIRSYSYEMNPEIVKMDT</sequence>
<comment type="caution">
    <text evidence="2">The sequence shown here is derived from an EMBL/GenBank/DDBJ whole genome shotgun (WGS) entry which is preliminary data.</text>
</comment>
<proteinExistence type="predicted"/>